<dbReference type="SUPFAM" id="SSF51419">
    <property type="entry name" value="PLP-binding barrel"/>
    <property type="match status" value="1"/>
</dbReference>
<feature type="region of interest" description="Disordered" evidence="11">
    <location>
        <begin position="196"/>
        <end position="219"/>
    </location>
</feature>
<evidence type="ECO:0000313" key="15">
    <source>
        <dbReference type="Proteomes" id="UP000000763"/>
    </source>
</evidence>
<evidence type="ECO:0000259" key="13">
    <source>
        <dbReference type="Pfam" id="PF02784"/>
    </source>
</evidence>
<dbReference type="EMBL" id="AP008210">
    <property type="protein sequence ID" value="BAF14014.2"/>
    <property type="molecule type" value="Genomic_DNA"/>
</dbReference>
<dbReference type="PANTHER" id="PTHR11482">
    <property type="entry name" value="ARGININE/DIAMINOPIMELATE/ORNITHINE DECARBOXYLASE"/>
    <property type="match status" value="1"/>
</dbReference>
<comment type="catalytic activity">
    <reaction evidence="8">
        <text>L-ornithine + H(+) = putrescine + CO2</text>
        <dbReference type="Rhea" id="RHEA:22964"/>
        <dbReference type="ChEBI" id="CHEBI:15378"/>
        <dbReference type="ChEBI" id="CHEBI:16526"/>
        <dbReference type="ChEBI" id="CHEBI:46911"/>
        <dbReference type="ChEBI" id="CHEBI:326268"/>
        <dbReference type="EC" id="4.1.1.17"/>
    </reaction>
</comment>
<evidence type="ECO:0000256" key="3">
    <source>
        <dbReference type="ARBA" id="ARBA00022898"/>
    </source>
</evidence>
<evidence type="ECO:0000256" key="6">
    <source>
        <dbReference type="ARBA" id="ARBA00034138"/>
    </source>
</evidence>
<evidence type="ECO:0000256" key="4">
    <source>
        <dbReference type="ARBA" id="ARBA00023239"/>
    </source>
</evidence>
<dbReference type="Gene3D" id="2.40.37.10">
    <property type="entry name" value="Lyase, Ornithine Decarboxylase, Chain A, domain 1"/>
    <property type="match status" value="1"/>
</dbReference>
<evidence type="ECO:0000256" key="5">
    <source>
        <dbReference type="ARBA" id="ARBA00034115"/>
    </source>
</evidence>
<accession>Q0JF73</accession>
<evidence type="ECO:0000256" key="7">
    <source>
        <dbReference type="ARBA" id="ARBA00046672"/>
    </source>
</evidence>
<dbReference type="InterPro" id="IPR022644">
    <property type="entry name" value="De-COase2_N"/>
</dbReference>
<dbReference type="InterPro" id="IPR029066">
    <property type="entry name" value="PLP-binding_barrel"/>
</dbReference>
<protein>
    <recommendedName>
        <fullName evidence="6">ornithine decarboxylase</fullName>
        <ecNumber evidence="6">4.1.1.17</ecNumber>
    </recommendedName>
</protein>
<dbReference type="AlphaFoldDB" id="Q0JF73"/>
<dbReference type="Pfam" id="PF00278">
    <property type="entry name" value="Orn_DAP_Arg_deC"/>
    <property type="match status" value="1"/>
</dbReference>
<dbReference type="PANTHER" id="PTHR11482:SF6">
    <property type="entry name" value="ORNITHINE DECARBOXYLASE 1-RELATED"/>
    <property type="match status" value="1"/>
</dbReference>
<evidence type="ECO:0000256" key="9">
    <source>
        <dbReference type="PIRSR" id="PIRSR600183-50"/>
    </source>
</evidence>
<evidence type="ECO:0000313" key="14">
    <source>
        <dbReference type="EMBL" id="BAF14014.2"/>
    </source>
</evidence>
<evidence type="ECO:0000259" key="12">
    <source>
        <dbReference type="Pfam" id="PF00278"/>
    </source>
</evidence>
<reference evidence="15" key="2">
    <citation type="journal article" date="2008" name="Nucleic Acids Res.">
        <title>The rice annotation project database (RAP-DB): 2008 update.</title>
        <authorList>
            <consortium name="The rice annotation project (RAP)"/>
        </authorList>
    </citation>
    <scope>GENOME REANNOTATION</scope>
    <source>
        <strain evidence="15">cv. Nipponbare</strain>
    </source>
</reference>
<dbReference type="GO" id="GO:0033387">
    <property type="term" value="P:putrescine biosynthetic process from arginine, via ornithine"/>
    <property type="evidence" value="ECO:0007669"/>
    <property type="project" value="UniProtKB-UniPathway"/>
</dbReference>
<dbReference type="GO" id="GO:0004586">
    <property type="term" value="F:ornithine decarboxylase activity"/>
    <property type="evidence" value="ECO:0007669"/>
    <property type="project" value="UniProtKB-EC"/>
</dbReference>
<proteinExistence type="inferred from homology"/>
<comment type="similarity">
    <text evidence="2 10">Belongs to the Orn/Lys/Arg decarboxylase class-II family.</text>
</comment>
<dbReference type="InterPro" id="IPR000183">
    <property type="entry name" value="Orn/DAP/Arg_de-COase"/>
</dbReference>
<sequence length="378" mass="40647">MAGGRPLESVLVAPGVKGKKVLAFKRDGLKKNEAVTGLIHDIVASSSARSAFHVLDLAKVVDLYAGWRRALPGVRPFYAVKCNPDTALLGALAALGAGFDCASRAEIEAVLALGVPPAAIVYANPCKPGAHVAFAAEAGVNVTTYDSEEEVAKVKRCHPSCELLLRIKAPDCGGVKVRPRPQVPRATRNKVLPLLRAAPPRGPRRGRRVVPRRQRRVPRGRLPRRHRGRARGVQRAAGLGMPPMRVLNIAGGFPGRYFAETAFTLAARVIGKRRRGDVREYWIDDGVYGSLNCILLDSYVPRPRPLAGARPGEETHASTVFGPTCDSIDTVVTGYQLPEMSVDDWLVFDDMGAYTTAAGSSFNGFATSAINTYLAYSS</sequence>
<keyword evidence="3 9" id="KW-0663">Pyridoxal phosphate</keyword>
<organism evidence="14 15">
    <name type="scientific">Oryza sativa subsp. japonica</name>
    <name type="common">Rice</name>
    <dbReference type="NCBI Taxonomy" id="39947"/>
    <lineage>
        <taxon>Eukaryota</taxon>
        <taxon>Viridiplantae</taxon>
        <taxon>Streptophyta</taxon>
        <taxon>Embryophyta</taxon>
        <taxon>Tracheophyta</taxon>
        <taxon>Spermatophyta</taxon>
        <taxon>Magnoliopsida</taxon>
        <taxon>Liliopsida</taxon>
        <taxon>Poales</taxon>
        <taxon>Poaceae</taxon>
        <taxon>BOP clade</taxon>
        <taxon>Oryzoideae</taxon>
        <taxon>Oryzeae</taxon>
        <taxon>Oryzinae</taxon>
        <taxon>Oryza</taxon>
        <taxon>Oryza sativa</taxon>
    </lineage>
</organism>
<comment type="subunit">
    <text evidence="7">Homodimer. Only the dimer is catalytically active, as the active sites are constructed of residues from both monomers.</text>
</comment>
<dbReference type="EC" id="4.1.1.17" evidence="6"/>
<dbReference type="InterPro" id="IPR022653">
    <property type="entry name" value="De-COase2_pyr-phos_BS"/>
</dbReference>
<dbReference type="InterPro" id="IPR022643">
    <property type="entry name" value="De-COase2_C"/>
</dbReference>
<dbReference type="UniPathway" id="UPA00535">
    <property type="reaction ID" value="UER00288"/>
</dbReference>
<dbReference type="SUPFAM" id="SSF50621">
    <property type="entry name" value="Alanine racemase C-terminal domain-like"/>
    <property type="match status" value="1"/>
</dbReference>
<dbReference type="PRINTS" id="PR01182">
    <property type="entry name" value="ORNDCRBXLASE"/>
</dbReference>
<dbReference type="Proteomes" id="UP000000763">
    <property type="component" value="Chromosome 4"/>
</dbReference>
<comment type="cofactor">
    <cofactor evidence="1 9">
        <name>pyridoxal 5'-phosphate</name>
        <dbReference type="ChEBI" id="CHEBI:597326"/>
    </cofactor>
</comment>
<dbReference type="PROSITE" id="PS00878">
    <property type="entry name" value="ODR_DC_2_1"/>
    <property type="match status" value="1"/>
</dbReference>
<feature type="domain" description="Orn/DAP/Arg decarboxylase 2 N-terminal" evidence="13">
    <location>
        <begin position="58"/>
        <end position="169"/>
    </location>
</feature>
<keyword evidence="4" id="KW-0456">Lyase</keyword>
<evidence type="ECO:0000256" key="1">
    <source>
        <dbReference type="ARBA" id="ARBA00001933"/>
    </source>
</evidence>
<reference evidence="14 15" key="1">
    <citation type="journal article" date="2005" name="Nature">
        <title>The map-based sequence of the rice genome.</title>
        <authorList>
            <consortium name="International rice genome sequencing project (IRGSP)"/>
            <person name="Matsumoto T."/>
            <person name="Wu J."/>
            <person name="Kanamori H."/>
            <person name="Katayose Y."/>
            <person name="Fujisawa M."/>
            <person name="Namiki N."/>
            <person name="Mizuno H."/>
            <person name="Yamamoto K."/>
            <person name="Antonio B.A."/>
            <person name="Baba T."/>
            <person name="Sakata K."/>
            <person name="Nagamura Y."/>
            <person name="Aoki H."/>
            <person name="Arikawa K."/>
            <person name="Arita K."/>
            <person name="Bito T."/>
            <person name="Chiden Y."/>
            <person name="Fujitsuka N."/>
            <person name="Fukunaka R."/>
            <person name="Hamada M."/>
            <person name="Harada C."/>
            <person name="Hayashi A."/>
            <person name="Hijishita S."/>
            <person name="Honda M."/>
            <person name="Hosokawa S."/>
            <person name="Ichikawa Y."/>
            <person name="Idonuma A."/>
            <person name="Iijima M."/>
            <person name="Ikeda M."/>
            <person name="Ikeno M."/>
            <person name="Ito K."/>
            <person name="Ito S."/>
            <person name="Ito T."/>
            <person name="Ito Y."/>
            <person name="Ito Y."/>
            <person name="Iwabuchi A."/>
            <person name="Kamiya K."/>
            <person name="Karasawa W."/>
            <person name="Kurita K."/>
            <person name="Katagiri S."/>
            <person name="Kikuta A."/>
            <person name="Kobayashi H."/>
            <person name="Kobayashi N."/>
            <person name="Machita K."/>
            <person name="Maehara T."/>
            <person name="Masukawa M."/>
            <person name="Mizubayashi T."/>
            <person name="Mukai Y."/>
            <person name="Nagasaki H."/>
            <person name="Nagata Y."/>
            <person name="Naito S."/>
            <person name="Nakashima M."/>
            <person name="Nakama Y."/>
            <person name="Nakamichi Y."/>
            <person name="Nakamura M."/>
            <person name="Meguro A."/>
            <person name="Negishi M."/>
            <person name="Ohta I."/>
            <person name="Ohta T."/>
            <person name="Okamoto M."/>
            <person name="Ono N."/>
            <person name="Saji S."/>
            <person name="Sakaguchi M."/>
            <person name="Sakai K."/>
            <person name="Shibata M."/>
            <person name="Shimokawa T."/>
            <person name="Song J."/>
            <person name="Takazaki Y."/>
            <person name="Terasawa K."/>
            <person name="Tsugane M."/>
            <person name="Tsuji K."/>
            <person name="Ueda S."/>
            <person name="Waki K."/>
            <person name="Yamagata H."/>
            <person name="Yamamoto M."/>
            <person name="Yamamoto S."/>
            <person name="Yamane H."/>
            <person name="Yoshiki S."/>
            <person name="Yoshihara R."/>
            <person name="Yukawa K."/>
            <person name="Zhong H."/>
            <person name="Yano M."/>
            <person name="Yuan Q."/>
            <person name="Ouyang S."/>
            <person name="Liu J."/>
            <person name="Jones K.M."/>
            <person name="Gansberger K."/>
            <person name="Moffat K."/>
            <person name="Hill J."/>
            <person name="Bera J."/>
            <person name="Fadrosh D."/>
            <person name="Jin S."/>
            <person name="Johri S."/>
            <person name="Kim M."/>
            <person name="Overton L."/>
            <person name="Reardon M."/>
            <person name="Tsitrin T."/>
            <person name="Vuong H."/>
            <person name="Weaver B."/>
            <person name="Ciecko A."/>
            <person name="Tallon L."/>
            <person name="Jackson J."/>
            <person name="Pai G."/>
            <person name="Aken S.V."/>
            <person name="Utterback T."/>
            <person name="Reidmuller S."/>
            <person name="Feldblyum T."/>
            <person name="Hsiao J."/>
            <person name="Zismann V."/>
            <person name="Iobst S."/>
            <person name="de Vazeille A.R."/>
            <person name="Buell C.R."/>
            <person name="Ying K."/>
            <person name="Li Y."/>
            <person name="Lu T."/>
            <person name="Huang Y."/>
            <person name="Zhao Q."/>
            <person name="Feng Q."/>
            <person name="Zhang L."/>
            <person name="Zhu J."/>
            <person name="Weng Q."/>
            <person name="Mu J."/>
            <person name="Lu Y."/>
            <person name="Fan D."/>
            <person name="Liu Y."/>
            <person name="Guan J."/>
            <person name="Zhang Y."/>
            <person name="Yu S."/>
            <person name="Liu X."/>
            <person name="Zhang Y."/>
            <person name="Hong G."/>
            <person name="Han B."/>
            <person name="Choisne N."/>
            <person name="Demange N."/>
            <person name="Orjeda G."/>
            <person name="Samain S."/>
            <person name="Cattolico L."/>
            <person name="Pelletier E."/>
            <person name="Couloux A."/>
            <person name="Segurens B."/>
            <person name="Wincker P."/>
            <person name="D'Hont A."/>
            <person name="Scarpelli C."/>
            <person name="Weissenbach J."/>
            <person name="Salanoubat M."/>
            <person name="Quetier F."/>
            <person name="Yu Y."/>
            <person name="Kim H.R."/>
            <person name="Rambo T."/>
            <person name="Currie J."/>
            <person name="Collura K."/>
            <person name="Luo M."/>
            <person name="Yang T."/>
            <person name="Ammiraju J.S.S."/>
            <person name="Engler F."/>
            <person name="Soderlund C."/>
            <person name="Wing R.A."/>
            <person name="Palmer L.E."/>
            <person name="de la Bastide M."/>
            <person name="Spiegel L."/>
            <person name="Nascimento L."/>
            <person name="Zutavern T."/>
            <person name="O'Shaughnessy A."/>
            <person name="Dike S."/>
            <person name="Dedhia N."/>
            <person name="Preston R."/>
            <person name="Balija V."/>
            <person name="McCombie W.R."/>
            <person name="Chow T."/>
            <person name="Chen H."/>
            <person name="Chung M."/>
            <person name="Chen C."/>
            <person name="Shaw J."/>
            <person name="Wu H."/>
            <person name="Hsiao K."/>
            <person name="Chao Y."/>
            <person name="Chu M."/>
            <person name="Cheng C."/>
            <person name="Hour A."/>
            <person name="Lee P."/>
            <person name="Lin S."/>
            <person name="Lin Y."/>
            <person name="Liou J."/>
            <person name="Liu S."/>
            <person name="Hsing Y."/>
            <person name="Raghuvanshi S."/>
            <person name="Mohanty A."/>
            <person name="Bharti A.K."/>
            <person name="Gaur A."/>
            <person name="Gupta V."/>
            <person name="Kumar D."/>
            <person name="Ravi V."/>
            <person name="Vij S."/>
            <person name="Kapur A."/>
            <person name="Khurana P."/>
            <person name="Khurana P."/>
            <person name="Khurana J.P."/>
            <person name="Tyagi A.K."/>
            <person name="Gaikwad K."/>
            <person name="Singh A."/>
            <person name="Dalal V."/>
            <person name="Srivastava S."/>
            <person name="Dixit A."/>
            <person name="Pal A.K."/>
            <person name="Ghazi I.A."/>
            <person name="Yadav M."/>
            <person name="Pandit A."/>
            <person name="Bhargava A."/>
            <person name="Sureshbabu K."/>
            <person name="Batra K."/>
            <person name="Sharma T.R."/>
            <person name="Mohapatra T."/>
            <person name="Singh N.K."/>
            <person name="Messing J."/>
            <person name="Nelson A.B."/>
            <person name="Fuks G."/>
            <person name="Kavchok S."/>
            <person name="Keizer G."/>
            <person name="Linton E."/>
            <person name="Llaca V."/>
            <person name="Song R."/>
            <person name="Tanyolac B."/>
            <person name="Young S."/>
            <person name="Ho-Il K."/>
            <person name="Hahn J.H."/>
            <person name="Sangsakoo G."/>
            <person name="Vanavichit A."/>
            <person name="de Mattos Luiz.A.T."/>
            <person name="Zimmer P.D."/>
            <person name="Malone G."/>
            <person name="Dellagostin O."/>
            <person name="de Oliveira A.C."/>
            <person name="Bevan M."/>
            <person name="Bancroft I."/>
            <person name="Minx P."/>
            <person name="Cordum H."/>
            <person name="Wilson R."/>
            <person name="Cheng Z."/>
            <person name="Jin W."/>
            <person name="Jiang J."/>
            <person name="Leong S.A."/>
            <person name="Iwama H."/>
            <person name="Gojobori T."/>
            <person name="Itoh T."/>
            <person name="Niimura Y."/>
            <person name="Fujii Y."/>
            <person name="Habara T."/>
            <person name="Sakai H."/>
            <person name="Sato Y."/>
            <person name="Wilson G."/>
            <person name="Kumar K."/>
            <person name="McCouch S."/>
            <person name="Juretic N."/>
            <person name="Hoen D."/>
            <person name="Wright S."/>
            <person name="Bruskiewich R."/>
            <person name="Bureau T."/>
            <person name="Miyao A."/>
            <person name="Hirochika H."/>
            <person name="Nishikawa T."/>
            <person name="Kadowaki K."/>
            <person name="Sugiura M."/>
            <person name="Burr B."/>
            <person name="Sasaki T."/>
        </authorList>
    </citation>
    <scope>NUCLEOTIDE SEQUENCE [LARGE SCALE GENOMIC DNA]</scope>
    <source>
        <strain evidence="15">cv. Nipponbare</strain>
    </source>
</reference>
<dbReference type="PRINTS" id="PR01179">
    <property type="entry name" value="ODADCRBXLASE"/>
</dbReference>
<evidence type="ECO:0000256" key="2">
    <source>
        <dbReference type="ARBA" id="ARBA00008872"/>
    </source>
</evidence>
<evidence type="ECO:0000256" key="11">
    <source>
        <dbReference type="SAM" id="MobiDB-lite"/>
    </source>
</evidence>
<dbReference type="InterPro" id="IPR002433">
    <property type="entry name" value="Orn_de-COase"/>
</dbReference>
<dbReference type="Pfam" id="PF02784">
    <property type="entry name" value="Orn_Arg_deC_N"/>
    <property type="match status" value="1"/>
</dbReference>
<feature type="active site" description="Proton donor" evidence="9">
    <location>
        <position position="325"/>
    </location>
</feature>
<name>Q0JF73_ORYSJ</name>
<feature type="modified residue" description="N6-(pyridoxal phosphate)lysine" evidence="9">
    <location>
        <position position="81"/>
    </location>
</feature>
<gene>
    <name evidence="14" type="ordered locus">Os04g0136500</name>
</gene>
<evidence type="ECO:0000256" key="10">
    <source>
        <dbReference type="RuleBase" id="RU003737"/>
    </source>
</evidence>
<comment type="pathway">
    <text evidence="5">Amine and polyamine biosynthesis; putrescine biosynthesis via L-ornithine pathway; putrescine from L-ornithine: step 1/1.</text>
</comment>
<evidence type="ECO:0000256" key="8">
    <source>
        <dbReference type="ARBA" id="ARBA00049127"/>
    </source>
</evidence>
<dbReference type="Gene3D" id="3.20.20.10">
    <property type="entry name" value="Alanine racemase"/>
    <property type="match status" value="1"/>
</dbReference>
<feature type="compositionally biased region" description="Basic residues" evidence="11">
    <location>
        <begin position="202"/>
        <end position="219"/>
    </location>
</feature>
<dbReference type="InterPro" id="IPR009006">
    <property type="entry name" value="Ala_racemase/Decarboxylase_C"/>
</dbReference>
<feature type="domain" description="Orn/DAP/Arg decarboxylase 2 C-terminal" evidence="12">
    <location>
        <begin position="244"/>
        <end position="352"/>
    </location>
</feature>
<dbReference type="KEGG" id="dosa:Os04g0136500"/>